<evidence type="ECO:0008006" key="4">
    <source>
        <dbReference type="Google" id="ProtNLM"/>
    </source>
</evidence>
<dbReference type="GO" id="GO:0009638">
    <property type="term" value="P:phototropism"/>
    <property type="evidence" value="ECO:0007669"/>
    <property type="project" value="InterPro"/>
</dbReference>
<gene>
    <name evidence="2" type="ORF">LWI28_016377</name>
</gene>
<dbReference type="PANTHER" id="PTHR33781:SF4">
    <property type="entry name" value="PROTEIN PHYTOCHROME KINASE SUBSTRATE 1"/>
    <property type="match status" value="1"/>
</dbReference>
<sequence>MATVTITSSGLTPKLSYESSNNNNLRDASFSSYLNSAEESFVRKLAQSSQNLSPVMSTQEEQDYLGRKKEEEEGEIGVFSAEKYFNGVMDDSPRVPKLCKKNRQYVEDPHHHQQMDLLPPVKPKIQSGTPSVRSESSWNSQNALIQSASRNNPSRRMENKAQKKKFLAGLRSKCSCSDKDSVEITEHVGETSFKRITSPNCGVVQSNAIQVDELAGSIEEKVGLIRENCFSFPNTNSVVGNIPVQVKVHFQEDQEDEKLRRSLEVFGCSVLEKRDSKSSSIDKRLALLSWDATKRVEDIKFSAIHGENYNDTESDASSDLFEIESLTGKVNPFLARQGSDAASGCVTPTAYAPSEASIEWSVITASAADFSVMSDYEELRPATTMTSPVKAFSANSNAKTKTSTEMPRRRPSISLGCKSHKAVRVAGDACYRTNEKANYDQQMHRMSDSFTPTTRFQGENKIIGFDSRQRQHALAATRSLPRSHSPRPSHHLYIQ</sequence>
<feature type="compositionally biased region" description="Polar residues" evidence="1">
    <location>
        <begin position="46"/>
        <end position="59"/>
    </location>
</feature>
<dbReference type="Proteomes" id="UP001064489">
    <property type="component" value="Chromosome 7"/>
</dbReference>
<organism evidence="2 3">
    <name type="scientific">Acer negundo</name>
    <name type="common">Box elder</name>
    <dbReference type="NCBI Taxonomy" id="4023"/>
    <lineage>
        <taxon>Eukaryota</taxon>
        <taxon>Viridiplantae</taxon>
        <taxon>Streptophyta</taxon>
        <taxon>Embryophyta</taxon>
        <taxon>Tracheophyta</taxon>
        <taxon>Spermatophyta</taxon>
        <taxon>Magnoliopsida</taxon>
        <taxon>eudicotyledons</taxon>
        <taxon>Gunneridae</taxon>
        <taxon>Pentapetalae</taxon>
        <taxon>rosids</taxon>
        <taxon>malvids</taxon>
        <taxon>Sapindales</taxon>
        <taxon>Sapindaceae</taxon>
        <taxon>Hippocastanoideae</taxon>
        <taxon>Acereae</taxon>
        <taxon>Acer</taxon>
    </lineage>
</organism>
<feature type="compositionally biased region" description="Basic residues" evidence="1">
    <location>
        <begin position="484"/>
        <end position="495"/>
    </location>
</feature>
<accession>A0AAD5NNG3</accession>
<evidence type="ECO:0000313" key="3">
    <source>
        <dbReference type="Proteomes" id="UP001064489"/>
    </source>
</evidence>
<protein>
    <recommendedName>
        <fullName evidence="4">Protein PHYTOCHROME KINASE SUBSTRATE 1-like</fullName>
    </recommendedName>
</protein>
<evidence type="ECO:0000256" key="1">
    <source>
        <dbReference type="SAM" id="MobiDB-lite"/>
    </source>
</evidence>
<feature type="region of interest" description="Disordered" evidence="1">
    <location>
        <begin position="1"/>
        <end position="23"/>
    </location>
</feature>
<dbReference type="PANTHER" id="PTHR33781">
    <property type="entry name" value="PROTEIN PHYTOCHROME KINASE SUBSTRATE 1-RELATED"/>
    <property type="match status" value="1"/>
</dbReference>
<reference evidence="2" key="2">
    <citation type="submission" date="2023-02" db="EMBL/GenBank/DDBJ databases">
        <authorList>
            <person name="Swenson N.G."/>
            <person name="Wegrzyn J.L."/>
            <person name="Mcevoy S.L."/>
        </authorList>
    </citation>
    <scope>NUCLEOTIDE SEQUENCE</scope>
    <source>
        <strain evidence="2">91603</strain>
        <tissue evidence="2">Leaf</tissue>
    </source>
</reference>
<comment type="caution">
    <text evidence="2">The sequence shown here is derived from an EMBL/GenBank/DDBJ whole genome shotgun (WGS) entry which is preliminary data.</text>
</comment>
<name>A0AAD5NNG3_ACENE</name>
<evidence type="ECO:0000313" key="2">
    <source>
        <dbReference type="EMBL" id="KAI9169697.1"/>
    </source>
</evidence>
<proteinExistence type="predicted"/>
<feature type="region of interest" description="Disordered" evidence="1">
    <location>
        <begin position="45"/>
        <end position="69"/>
    </location>
</feature>
<keyword evidence="3" id="KW-1185">Reference proteome</keyword>
<dbReference type="EMBL" id="JAJSOW010000104">
    <property type="protein sequence ID" value="KAI9169697.1"/>
    <property type="molecule type" value="Genomic_DNA"/>
</dbReference>
<dbReference type="AlphaFoldDB" id="A0AAD5NNG3"/>
<reference evidence="2" key="1">
    <citation type="journal article" date="2022" name="Plant J.">
        <title>Strategies of tolerance reflected in two North American maple genomes.</title>
        <authorList>
            <person name="McEvoy S.L."/>
            <person name="Sezen U.U."/>
            <person name="Trouern-Trend A."/>
            <person name="McMahon S.M."/>
            <person name="Schaberg P.G."/>
            <person name="Yang J."/>
            <person name="Wegrzyn J.L."/>
            <person name="Swenson N.G."/>
        </authorList>
    </citation>
    <scope>NUCLEOTIDE SEQUENCE</scope>
    <source>
        <strain evidence="2">91603</strain>
    </source>
</reference>
<dbReference type="InterPro" id="IPR039615">
    <property type="entry name" value="PKS"/>
</dbReference>
<feature type="region of interest" description="Disordered" evidence="1">
    <location>
        <begin position="466"/>
        <end position="495"/>
    </location>
</feature>